<evidence type="ECO:0000256" key="1">
    <source>
        <dbReference type="ARBA" id="ARBA00004141"/>
    </source>
</evidence>
<keyword evidence="7" id="KW-0472">Membrane</keyword>
<feature type="domain" description="EF-hand" evidence="9">
    <location>
        <begin position="593"/>
        <end position="622"/>
    </location>
</feature>
<evidence type="ECO:0000256" key="7">
    <source>
        <dbReference type="ARBA" id="ARBA00023136"/>
    </source>
</evidence>
<dbReference type="AlphaFoldDB" id="A0AAE0BE51"/>
<dbReference type="PROSITE" id="PS50222">
    <property type="entry name" value="EF_HAND_2"/>
    <property type="match status" value="1"/>
</dbReference>
<feature type="domain" description="ABC transporter" evidence="10">
    <location>
        <begin position="59"/>
        <end position="310"/>
    </location>
</feature>
<evidence type="ECO:0000256" key="4">
    <source>
        <dbReference type="ARBA" id="ARBA00022741"/>
    </source>
</evidence>
<sequence length="813" mass="90939">MPTNEEYTPLAEARFQSYGSKPNQPSKVRGGAHMSYQQVGTSDSYENWSAPNIEETKQVKPIEVRATIEAWYPPVKDPPIILKDVDVTFEPGTMTALMGASGAGKTSLLNVLSGKALGTLVGEILLNNAPVNYGNIKNVCNFVPQDDLMYDSLTVSEALMYYAQLRVLKDSFDMPATESYRQELVSNYIIRLGLDYVKDVKIGNVLNPGISGGQRKRVSVGMELMNNPSLLFLDEPTSGLDSAIQEELMDFINELLLKNMTIVCTIHAPSANVFMKFGNLLLLARNQGLGNGSVAFYGSTSESIQYFNDLGKPMPEFVNPAEHILDCTNAEYTPMSLPGFWKFRRLWVFYRSLPIVFHNPTANHRIETEVLQLTGYLLMVTMTSDIPRLRTFAERVLRSDRTFKSFLEIYADFSGCIDLANLDDFNLQDLLQREMSASSDANKRSGQNLIIAITQAANQLSDTRWVRTLHTEFAFRCEGHKGNIGLKDSAQSQHEMFSLTRVEALDVLKVMGFDKVFGETMCEAILDVVSSHPHQLPVRSPLAATWPSATQEDDAGADYMRAALSAQLACNRQKDSSLWLVLSAEEIDGLCSERFFYSVDTDRDGELSVDELAEVFGQLFLFDFIRFMPHVGQERFKQVVVKPMHALLLAAAPGDQVTYRHYKNFMEMRIALREHVKESAGTSSKNLVDGYANAEDLQRMTAEPTTLDFMAQLDVLTRRAFYAWSRDQQMVKSVITLAIGLPFIISILYINTEVSQKKFQDVVSLCFLTLVTSMSTPLSVRSRRFPPLPSSCVCRGHGECAEQPASVCACRAY</sequence>
<keyword evidence="2" id="KW-0813">Transport</keyword>
<evidence type="ECO:0000256" key="5">
    <source>
        <dbReference type="ARBA" id="ARBA00022840"/>
    </source>
</evidence>
<keyword evidence="6" id="KW-1133">Transmembrane helix</keyword>
<evidence type="ECO:0000256" key="2">
    <source>
        <dbReference type="ARBA" id="ARBA00022448"/>
    </source>
</evidence>
<dbReference type="GO" id="GO:0005524">
    <property type="term" value="F:ATP binding"/>
    <property type="evidence" value="ECO:0007669"/>
    <property type="project" value="UniProtKB-KW"/>
</dbReference>
<feature type="region of interest" description="Disordered" evidence="8">
    <location>
        <begin position="15"/>
        <end position="34"/>
    </location>
</feature>
<evidence type="ECO:0000256" key="6">
    <source>
        <dbReference type="ARBA" id="ARBA00022989"/>
    </source>
</evidence>
<evidence type="ECO:0000313" key="12">
    <source>
        <dbReference type="Proteomes" id="UP001190700"/>
    </source>
</evidence>
<name>A0AAE0BE51_9CHLO</name>
<dbReference type="SUPFAM" id="SSF52540">
    <property type="entry name" value="P-loop containing nucleoside triphosphate hydrolases"/>
    <property type="match status" value="1"/>
</dbReference>
<accession>A0AAE0BE51</accession>
<feature type="compositionally biased region" description="Polar residues" evidence="8">
    <location>
        <begin position="17"/>
        <end position="26"/>
    </location>
</feature>
<dbReference type="PANTHER" id="PTHR48041:SF91">
    <property type="entry name" value="ABC TRANSPORTER G FAMILY MEMBER 28"/>
    <property type="match status" value="1"/>
</dbReference>
<keyword evidence="3" id="KW-0812">Transmembrane</keyword>
<dbReference type="GO" id="GO:0016887">
    <property type="term" value="F:ATP hydrolysis activity"/>
    <property type="evidence" value="ECO:0007669"/>
    <property type="project" value="InterPro"/>
</dbReference>
<evidence type="ECO:0000313" key="11">
    <source>
        <dbReference type="EMBL" id="KAK3234273.1"/>
    </source>
</evidence>
<dbReference type="GO" id="GO:0016020">
    <property type="term" value="C:membrane"/>
    <property type="evidence" value="ECO:0007669"/>
    <property type="project" value="UniProtKB-SubCell"/>
</dbReference>
<dbReference type="InterPro" id="IPR003593">
    <property type="entry name" value="AAA+_ATPase"/>
</dbReference>
<dbReference type="InterPro" id="IPR002048">
    <property type="entry name" value="EF_hand_dom"/>
</dbReference>
<gene>
    <name evidence="11" type="ORF">CYMTET_55467</name>
</gene>
<organism evidence="11 12">
    <name type="scientific">Cymbomonas tetramitiformis</name>
    <dbReference type="NCBI Taxonomy" id="36881"/>
    <lineage>
        <taxon>Eukaryota</taxon>
        <taxon>Viridiplantae</taxon>
        <taxon>Chlorophyta</taxon>
        <taxon>Pyramimonadophyceae</taxon>
        <taxon>Pyramimonadales</taxon>
        <taxon>Pyramimonadaceae</taxon>
        <taxon>Cymbomonas</taxon>
    </lineage>
</organism>
<dbReference type="InterPro" id="IPR027417">
    <property type="entry name" value="P-loop_NTPase"/>
</dbReference>
<dbReference type="Gene3D" id="3.40.50.300">
    <property type="entry name" value="P-loop containing nucleotide triphosphate hydrolases"/>
    <property type="match status" value="1"/>
</dbReference>
<keyword evidence="5" id="KW-0067">ATP-binding</keyword>
<dbReference type="InterPro" id="IPR017871">
    <property type="entry name" value="ABC_transporter-like_CS"/>
</dbReference>
<comment type="caution">
    <text evidence="11">The sequence shown here is derived from an EMBL/GenBank/DDBJ whole genome shotgun (WGS) entry which is preliminary data.</text>
</comment>
<keyword evidence="12" id="KW-1185">Reference proteome</keyword>
<dbReference type="InterPro" id="IPR003439">
    <property type="entry name" value="ABC_transporter-like_ATP-bd"/>
</dbReference>
<evidence type="ECO:0000259" key="9">
    <source>
        <dbReference type="PROSITE" id="PS50222"/>
    </source>
</evidence>
<proteinExistence type="predicted"/>
<evidence type="ECO:0000256" key="3">
    <source>
        <dbReference type="ARBA" id="ARBA00022692"/>
    </source>
</evidence>
<evidence type="ECO:0000259" key="10">
    <source>
        <dbReference type="PROSITE" id="PS50893"/>
    </source>
</evidence>
<dbReference type="InterPro" id="IPR018247">
    <property type="entry name" value="EF_Hand_1_Ca_BS"/>
</dbReference>
<reference evidence="11 12" key="1">
    <citation type="journal article" date="2015" name="Genome Biol. Evol.">
        <title>Comparative Genomics of a Bacterivorous Green Alga Reveals Evolutionary Causalities and Consequences of Phago-Mixotrophic Mode of Nutrition.</title>
        <authorList>
            <person name="Burns J.A."/>
            <person name="Paasch A."/>
            <person name="Narechania A."/>
            <person name="Kim E."/>
        </authorList>
    </citation>
    <scope>NUCLEOTIDE SEQUENCE [LARGE SCALE GENOMIC DNA]</scope>
    <source>
        <strain evidence="11 12">PLY_AMNH</strain>
    </source>
</reference>
<dbReference type="GO" id="GO:0005509">
    <property type="term" value="F:calcium ion binding"/>
    <property type="evidence" value="ECO:0007669"/>
    <property type="project" value="InterPro"/>
</dbReference>
<dbReference type="Pfam" id="PF00005">
    <property type="entry name" value="ABC_tran"/>
    <property type="match status" value="1"/>
</dbReference>
<comment type="subcellular location">
    <subcellularLocation>
        <location evidence="1">Membrane</location>
        <topology evidence="1">Multi-pass membrane protein</topology>
    </subcellularLocation>
</comment>
<evidence type="ECO:0008006" key="13">
    <source>
        <dbReference type="Google" id="ProtNLM"/>
    </source>
</evidence>
<dbReference type="GO" id="GO:0140359">
    <property type="term" value="F:ABC-type transporter activity"/>
    <property type="evidence" value="ECO:0007669"/>
    <property type="project" value="InterPro"/>
</dbReference>
<evidence type="ECO:0000256" key="8">
    <source>
        <dbReference type="SAM" id="MobiDB-lite"/>
    </source>
</evidence>
<dbReference type="InterPro" id="IPR050352">
    <property type="entry name" value="ABCG_transporters"/>
</dbReference>
<dbReference type="SMART" id="SM00382">
    <property type="entry name" value="AAA"/>
    <property type="match status" value="1"/>
</dbReference>
<dbReference type="PROSITE" id="PS00211">
    <property type="entry name" value="ABC_TRANSPORTER_1"/>
    <property type="match status" value="1"/>
</dbReference>
<dbReference type="Proteomes" id="UP001190700">
    <property type="component" value="Unassembled WGS sequence"/>
</dbReference>
<dbReference type="InterPro" id="IPR043926">
    <property type="entry name" value="ABCG_dom"/>
</dbReference>
<dbReference type="PROSITE" id="PS00018">
    <property type="entry name" value="EF_HAND_1"/>
    <property type="match status" value="1"/>
</dbReference>
<dbReference type="PROSITE" id="PS50893">
    <property type="entry name" value="ABC_TRANSPORTER_2"/>
    <property type="match status" value="1"/>
</dbReference>
<protein>
    <recommendedName>
        <fullName evidence="13">Calmodulin</fullName>
    </recommendedName>
</protein>
<dbReference type="EMBL" id="LGRX02035523">
    <property type="protein sequence ID" value="KAK3234273.1"/>
    <property type="molecule type" value="Genomic_DNA"/>
</dbReference>
<dbReference type="PANTHER" id="PTHR48041">
    <property type="entry name" value="ABC TRANSPORTER G FAMILY MEMBER 28"/>
    <property type="match status" value="1"/>
</dbReference>
<dbReference type="Pfam" id="PF19055">
    <property type="entry name" value="ABC2_membrane_7"/>
    <property type="match status" value="1"/>
</dbReference>
<keyword evidence="4" id="KW-0547">Nucleotide-binding</keyword>